<evidence type="ECO:0000256" key="4">
    <source>
        <dbReference type="SAM" id="SignalP"/>
    </source>
</evidence>
<sequence>MRHFLRCPYLFWCLLLTSVCAYGQTNDTSAPRRDPDSASIRLQRLPLAFEANVGQAVPGTDYLVLTGAMQAELSANWMRLSLPQTNGRSQQLSIRLSGARADAPSHAADKLGGESNYLLGDKISAWHQHVQRYGRVTYEEVYRGIDLTYYGNGSQVEHDYIVHPGATPSSIRLQLDGARKVDLTGSGDLRISVDESEITLRHPHAYQMIGGDRREVPAQFVLADGAVSFHLGDYDRTQPLVIDPVLDYSTFLGNASVSVTAVAVDAGGDTYITGEAPVAFPAMANPATCNSCVTGTNKLAVFVTKLNPAGTAVIYSTFIGGSVDPYNGPSTDQSTALTVDASGDAIVAGSQASADFPLKNPISSAAANFDNGFVLSLTPDGSAFNFSSRLGGGSSVSQSDMVYPESLTTDTTGNVYVSGLSESTSLPVTPGALHAFSPSYGDTGAFLLKLSPTGSLSYGAIVGEIGEASGSTGPTGLAVDGTGIIYMAGTAGVSINTGTTPWPTTSGAYQTSSSDGGPFVTRISADGSTILSSTLVGTGSVSSMSLTPTHDVLIAGDAGYNFPVTPDAYSKNVSTNINGVTGPGALGFFAKVSEDGTQLLYSSAFGPDSAIVTISGIGEDPNGKVWLAGTTKGVLPLVNPLQSAINYQFSGTGFIAEFDPPMHNLLFSGYVNSTAGFSQVNGMAIDSTGLAHVVGIASQDFPTTPGALLGAVTPPPPNYTYNYGFAALIDASKPGPSICFSNATQVTAQVGTTGTGSFDIVNCGNAPLTISSVQITTSSADVPTNAVAFASGNICTGSLAAGASCTLAYTFSPTSAGNFSSAVAIGSNAPMAANLETIYATATAPVVSLLFGNSYSFDPQVLGTTPQSGVALLKNKGNAPLVVDTSRTTITGPFAVTDTTCSSPIPPTSSCVYEFAFNPTVAGAATGTLTLYTNDPGTPVLTIAITGTALASFPVPSVTSPSPATISLDGGPATIFINGTNFFPQSTVFVNGVSVPVTALGSTSIEVTVDPSTLGAMGEFPVQVVNPAPGGASNVGTLTTFHAVSLNATHVVYEPASKLLYAAIPATSASNPNTVISVDPTTGTLGTPIPVLTNPTRLALSDDGHYLYVAFLDNVGASANYNPNGAMLQRIDLTAGAVDRTFTLPNSSAGVIDMHVVPGSPQLLVASLSQAASPSENGVALFNDAGLVQYIANTYPANYTLDSFIFTSDPTTFYGYPIGTSGFFSATSVSATGIIPGLPGGAGCCDQTTGSELATDGTLLYTNSGEVWDPKAQKLLGRYDTNLFYEAAVTADSVAKRTFILDDGLIGAGAPYGDPQILSYDPSTFKLSGVLSFALNSPPSENELLRWGADGFAFRNNESYPADFWTNPVSTSQIILVRSSLATPSAAGGAAVSLSTKAITFPLQAEGLASAAQTVMIQNTGASPLTGLVISLSGMNASSFATTSTCSSTLAAGSSCIVSVVFTPSVAGSNNANLLITDNAPDSPQTVTLTGTGSAPVFTLSSQSLSFGTISTGTLTQQTLALRNSGSIALANVVLAVAGQNSTDFTVTSACGATVAVNATCSLTVSFKPTSTGDESAVLTVGSVGAMPQSVSLGGIVVASDFVLPPPTGASTATISAGQAANFNFSIGTVGTFTGVVTMSCANLPTYATCTFTPSSVTVGSSSTPVSLSINTQQTSTSLFRRRPATPGWPAYLPALAVFALPAISRRTRRRLNRLTLLLCLLGIFSGALLLNGCGGSPGSGSPPAQTRRNTPAGTYTITVVASSGSLIHNDQITLIVQ</sequence>
<dbReference type="Gene3D" id="2.130.10.10">
    <property type="entry name" value="YVTN repeat-like/Quinoprotein amine dehydrogenase"/>
    <property type="match status" value="1"/>
</dbReference>
<dbReference type="InterPro" id="IPR014756">
    <property type="entry name" value="Ig_E-set"/>
</dbReference>
<keyword evidence="2" id="KW-0963">Cytoplasm</keyword>
<dbReference type="InterPro" id="IPR015943">
    <property type="entry name" value="WD40/YVTN_repeat-like_dom_sf"/>
</dbReference>
<feature type="transmembrane region" description="Helical" evidence="3">
    <location>
        <begin position="1712"/>
        <end position="1731"/>
    </location>
</feature>
<dbReference type="PANTHER" id="PTHR35580">
    <property type="entry name" value="CELL SURFACE GLYCOPROTEIN (S-LAYER PROTEIN)-LIKE PROTEIN"/>
    <property type="match status" value="1"/>
</dbReference>
<reference evidence="7" key="1">
    <citation type="submission" date="2023-08" db="EMBL/GenBank/DDBJ databases">
        <authorList>
            <person name="Messyasz A."/>
            <person name="Mannisto M.K."/>
            <person name="Kerkhof L.J."/>
            <person name="Haggblom M."/>
        </authorList>
    </citation>
    <scope>NUCLEOTIDE SEQUENCE</scope>
    <source>
        <strain evidence="7">M8UP39</strain>
    </source>
</reference>
<feature type="chain" id="PRO_5043817950" evidence="4">
    <location>
        <begin position="24"/>
        <end position="1778"/>
    </location>
</feature>
<keyword evidence="3" id="KW-0472">Membrane</keyword>
<dbReference type="Pfam" id="PF15780">
    <property type="entry name" value="ASH"/>
    <property type="match status" value="1"/>
</dbReference>
<evidence type="ECO:0000256" key="3">
    <source>
        <dbReference type="SAM" id="Phobius"/>
    </source>
</evidence>
<feature type="domain" description="Abnormal spindle-like microcephaly-associated protein ASH" evidence="5">
    <location>
        <begin position="1499"/>
        <end position="1581"/>
    </location>
</feature>
<dbReference type="InterPro" id="IPR052918">
    <property type="entry name" value="Motility_Chemotaxis_Reg"/>
</dbReference>
<evidence type="ECO:0000313" key="7">
    <source>
        <dbReference type="EMBL" id="XCB23120.1"/>
    </source>
</evidence>
<dbReference type="SUPFAM" id="SSF81296">
    <property type="entry name" value="E set domains"/>
    <property type="match status" value="1"/>
</dbReference>
<proteinExistence type="predicted"/>
<reference evidence="7" key="2">
    <citation type="journal article" date="2024" name="Environ. Microbiol.">
        <title>Genome analysis and description of Tunturibacter gen. nov. expands the diversity of Terriglobia in tundra soils.</title>
        <authorList>
            <person name="Messyasz A."/>
            <person name="Mannisto M.K."/>
            <person name="Kerkhof L.J."/>
            <person name="Haggblom M.M."/>
        </authorList>
    </citation>
    <scope>NUCLEOTIDE SEQUENCE</scope>
    <source>
        <strain evidence="7">M8UP39</strain>
    </source>
</reference>
<feature type="transmembrane region" description="Helical" evidence="3">
    <location>
        <begin position="1689"/>
        <end position="1705"/>
    </location>
</feature>
<dbReference type="EMBL" id="CP132938">
    <property type="protein sequence ID" value="XCB23120.1"/>
    <property type="molecule type" value="Genomic_DNA"/>
</dbReference>
<dbReference type="Pfam" id="PF25778">
    <property type="entry name" value="DUF7948"/>
    <property type="match status" value="1"/>
</dbReference>
<dbReference type="InterPro" id="IPR057708">
    <property type="entry name" value="DUF7948"/>
</dbReference>
<dbReference type="KEGG" id="tgi:RBB81_04140"/>
<dbReference type="SUPFAM" id="SSF63829">
    <property type="entry name" value="Calcium-dependent phosphotriesterase"/>
    <property type="match status" value="1"/>
</dbReference>
<keyword evidence="3" id="KW-1133">Transmembrane helix</keyword>
<evidence type="ECO:0000259" key="5">
    <source>
        <dbReference type="Pfam" id="PF15780"/>
    </source>
</evidence>
<name>A0AAU7Z3M7_9BACT</name>
<gene>
    <name evidence="7" type="ORF">RBB81_04140</name>
</gene>
<accession>A0AAU7Z3M7</accession>
<feature type="signal peptide" evidence="4">
    <location>
        <begin position="1"/>
        <end position="23"/>
    </location>
</feature>
<feature type="domain" description="DUF7948" evidence="6">
    <location>
        <begin position="49"/>
        <end position="245"/>
    </location>
</feature>
<keyword evidence="4" id="KW-0732">Signal</keyword>
<protein>
    <submittedName>
        <fullName evidence="7">Choice-of-anchor D domain-containing protein</fullName>
    </submittedName>
</protein>
<dbReference type="Gene3D" id="2.60.40.10">
    <property type="entry name" value="Immunoglobulins"/>
    <property type="match status" value="4"/>
</dbReference>
<dbReference type="PANTHER" id="PTHR35580:SF1">
    <property type="entry name" value="PHYTASE-LIKE DOMAIN-CONTAINING PROTEIN"/>
    <property type="match status" value="1"/>
</dbReference>
<evidence type="ECO:0000256" key="2">
    <source>
        <dbReference type="ARBA" id="ARBA00022490"/>
    </source>
</evidence>
<evidence type="ECO:0000259" key="6">
    <source>
        <dbReference type="Pfam" id="PF25778"/>
    </source>
</evidence>
<dbReference type="CDD" id="cd00102">
    <property type="entry name" value="IPT"/>
    <property type="match status" value="1"/>
</dbReference>
<dbReference type="GO" id="GO:0005737">
    <property type="term" value="C:cytoplasm"/>
    <property type="evidence" value="ECO:0007669"/>
    <property type="project" value="UniProtKB-SubCell"/>
</dbReference>
<dbReference type="InterPro" id="IPR031549">
    <property type="entry name" value="ASH"/>
</dbReference>
<dbReference type="SUPFAM" id="SSF51004">
    <property type="entry name" value="C-terminal (heme d1) domain of cytochrome cd1-nitrite reductase"/>
    <property type="match status" value="1"/>
</dbReference>
<keyword evidence="3" id="KW-0812">Transmembrane</keyword>
<organism evidence="7">
    <name type="scientific">Tunturiibacter gelidiferens</name>
    <dbReference type="NCBI Taxonomy" id="3069689"/>
    <lineage>
        <taxon>Bacteria</taxon>
        <taxon>Pseudomonadati</taxon>
        <taxon>Acidobacteriota</taxon>
        <taxon>Terriglobia</taxon>
        <taxon>Terriglobales</taxon>
        <taxon>Acidobacteriaceae</taxon>
        <taxon>Tunturiibacter</taxon>
    </lineage>
</organism>
<evidence type="ECO:0000256" key="1">
    <source>
        <dbReference type="ARBA" id="ARBA00004496"/>
    </source>
</evidence>
<dbReference type="NCBIfam" id="NF012200">
    <property type="entry name" value="choice_anch_D"/>
    <property type="match status" value="4"/>
</dbReference>
<dbReference type="InterPro" id="IPR011048">
    <property type="entry name" value="Haem_d1_sf"/>
</dbReference>
<dbReference type="InterPro" id="IPR013783">
    <property type="entry name" value="Ig-like_fold"/>
</dbReference>
<comment type="subcellular location">
    <subcellularLocation>
        <location evidence="1">Cytoplasm</location>
    </subcellularLocation>
</comment>
<dbReference type="RefSeq" id="WP_353072814.1">
    <property type="nucleotide sequence ID" value="NZ_CP132938.1"/>
</dbReference>